<accession>A0A6B3NUQ3</accession>
<reference evidence="3 4" key="1">
    <citation type="submission" date="2020-02" db="EMBL/GenBank/DDBJ databases">
        <title>Broccoli isolated Pseudomonas sp.</title>
        <authorList>
            <person name="Fujikawa T."/>
            <person name="Sawada H."/>
        </authorList>
    </citation>
    <scope>NUCLEOTIDE SEQUENCE [LARGE SCALE GENOMIC DNA]</scope>
    <source>
        <strain evidence="2 4">MAFF212427</strain>
        <strain evidence="1 3">MAFF212428</strain>
    </source>
</reference>
<dbReference type="Proteomes" id="UP000482634">
    <property type="component" value="Unassembled WGS sequence"/>
</dbReference>
<evidence type="ECO:0000313" key="4">
    <source>
        <dbReference type="Proteomes" id="UP000482634"/>
    </source>
</evidence>
<name>A0A6B3NUQ3_9PSED</name>
<organism evidence="2 4">
    <name type="scientific">Pseudomonas brassicae</name>
    <dbReference type="NCBI Taxonomy" id="2708063"/>
    <lineage>
        <taxon>Bacteria</taxon>
        <taxon>Pseudomonadati</taxon>
        <taxon>Pseudomonadota</taxon>
        <taxon>Gammaproteobacteria</taxon>
        <taxon>Pseudomonadales</taxon>
        <taxon>Pseudomonadaceae</taxon>
        <taxon>Pseudomonas</taxon>
    </lineage>
</organism>
<dbReference type="AlphaFoldDB" id="A0A6B3NUQ3"/>
<proteinExistence type="predicted"/>
<dbReference type="RefSeq" id="WP_163944141.1">
    <property type="nucleotide sequence ID" value="NZ_JAAHBU010000118.1"/>
</dbReference>
<dbReference type="SUPFAM" id="SSF54403">
    <property type="entry name" value="Cystatin/monellin"/>
    <property type="match status" value="1"/>
</dbReference>
<gene>
    <name evidence="1" type="ORF">G3435_15705</name>
    <name evidence="2" type="ORF">G3436_09845</name>
</gene>
<dbReference type="EMBL" id="JAAHBU010000118">
    <property type="protein sequence ID" value="NER64138.1"/>
    <property type="molecule type" value="Genomic_DNA"/>
</dbReference>
<dbReference type="EMBL" id="JAAHBV010000337">
    <property type="protein sequence ID" value="NER61023.1"/>
    <property type="molecule type" value="Genomic_DNA"/>
</dbReference>
<accession>A0A6M0CX93</accession>
<evidence type="ECO:0000313" key="3">
    <source>
        <dbReference type="Proteomes" id="UP000480410"/>
    </source>
</evidence>
<keyword evidence="4" id="KW-1185">Reference proteome</keyword>
<dbReference type="InterPro" id="IPR046350">
    <property type="entry name" value="Cystatin_sf"/>
</dbReference>
<dbReference type="Proteomes" id="UP000480410">
    <property type="component" value="Unassembled WGS sequence"/>
</dbReference>
<protein>
    <submittedName>
        <fullName evidence="2">Uncharacterized protein</fullName>
    </submittedName>
</protein>
<sequence>MSAQEKNVGEWTAYQKLTQEDRDVFNEALQGFVGVQYTPETVSTQVVAGKNYRFQSKAQQPGAPATWNATVEIHKPLQGKAYISQIIRD</sequence>
<evidence type="ECO:0000313" key="1">
    <source>
        <dbReference type="EMBL" id="NER61023.1"/>
    </source>
</evidence>
<evidence type="ECO:0000313" key="2">
    <source>
        <dbReference type="EMBL" id="NER64138.1"/>
    </source>
</evidence>
<comment type="caution">
    <text evidence="2">The sequence shown here is derived from an EMBL/GenBank/DDBJ whole genome shotgun (WGS) entry which is preliminary data.</text>
</comment>